<dbReference type="RefSeq" id="WP_183408600.1">
    <property type="nucleotide sequence ID" value="NZ_JACHWY010000001.1"/>
</dbReference>
<dbReference type="EMBL" id="JACHWY010000001">
    <property type="protein sequence ID" value="MBB3045881.1"/>
    <property type="molecule type" value="Genomic_DNA"/>
</dbReference>
<protein>
    <recommendedName>
        <fullName evidence="3">DUF1853 family protein</fullName>
    </recommendedName>
</protein>
<gene>
    <name evidence="1" type="ORF">FHR99_000117</name>
</gene>
<evidence type="ECO:0000313" key="2">
    <source>
        <dbReference type="Proteomes" id="UP000537130"/>
    </source>
</evidence>
<proteinExistence type="predicted"/>
<organism evidence="1 2">
    <name type="scientific">Litorivivens lipolytica</name>
    <dbReference type="NCBI Taxonomy" id="1524264"/>
    <lineage>
        <taxon>Bacteria</taxon>
        <taxon>Pseudomonadati</taxon>
        <taxon>Pseudomonadota</taxon>
        <taxon>Gammaproteobacteria</taxon>
        <taxon>Litorivivens</taxon>
    </lineage>
</organism>
<dbReference type="Pfam" id="PF08907">
    <property type="entry name" value="DUF1853"/>
    <property type="match status" value="1"/>
</dbReference>
<accession>A0A7W4W1S6</accession>
<reference evidence="1 2" key="1">
    <citation type="submission" date="2020-08" db="EMBL/GenBank/DDBJ databases">
        <title>Genomic Encyclopedia of Type Strains, Phase III (KMG-III): the genomes of soil and plant-associated and newly described type strains.</title>
        <authorList>
            <person name="Whitman W."/>
        </authorList>
    </citation>
    <scope>NUCLEOTIDE SEQUENCE [LARGE SCALE GENOMIC DNA]</scope>
    <source>
        <strain evidence="1 2">CECT 8654</strain>
    </source>
</reference>
<evidence type="ECO:0000313" key="1">
    <source>
        <dbReference type="EMBL" id="MBB3045881.1"/>
    </source>
</evidence>
<sequence length="293" mass="34252">MNAFIHALKHPRVRELAWICFSEPVLSDLSTLARKVTAARFELHENRQNALLALDHDPEPLLRHLTENCRSKRLGLVFETYWHFFLQHDAETELIAHNLPVRDDGKTLGEFDVLYHCHRRNRAVHLELALKYFMATPEPLQAGSPMSQWLGPNSRDRLDIKWQRMRDHQLALPRKPAAQAVLQELGIPQFEQEAAVKGWLFHHPKRTPEPAPINPDHCRGLWQTHAEFSEQENASDWRYLAKPDWLDSFENAVALEEKHRALTVQRPIMVINEQQERRMIAPDTWPETVLNRP</sequence>
<keyword evidence="2" id="KW-1185">Reference proteome</keyword>
<name>A0A7W4W1S6_9GAMM</name>
<dbReference type="InterPro" id="IPR015003">
    <property type="entry name" value="DUF1853"/>
</dbReference>
<dbReference type="Proteomes" id="UP000537130">
    <property type="component" value="Unassembled WGS sequence"/>
</dbReference>
<evidence type="ECO:0008006" key="3">
    <source>
        <dbReference type="Google" id="ProtNLM"/>
    </source>
</evidence>
<comment type="caution">
    <text evidence="1">The sequence shown here is derived from an EMBL/GenBank/DDBJ whole genome shotgun (WGS) entry which is preliminary data.</text>
</comment>
<dbReference type="AlphaFoldDB" id="A0A7W4W1S6"/>